<accession>A0ABP9NYS9</accession>
<keyword evidence="1" id="KW-0732">Signal</keyword>
<evidence type="ECO:0000256" key="1">
    <source>
        <dbReference type="SAM" id="SignalP"/>
    </source>
</evidence>
<comment type="caution">
    <text evidence="2">The sequence shown here is derived from an EMBL/GenBank/DDBJ whole genome shotgun (WGS) entry which is preliminary data.</text>
</comment>
<proteinExistence type="predicted"/>
<reference evidence="3" key="1">
    <citation type="journal article" date="2019" name="Int. J. Syst. Evol. Microbiol.">
        <title>The Global Catalogue of Microorganisms (GCM) 10K type strain sequencing project: providing services to taxonomists for standard genome sequencing and annotation.</title>
        <authorList>
            <consortium name="The Broad Institute Genomics Platform"/>
            <consortium name="The Broad Institute Genome Sequencing Center for Infectious Disease"/>
            <person name="Wu L."/>
            <person name="Ma J."/>
        </authorList>
    </citation>
    <scope>NUCLEOTIDE SEQUENCE [LARGE SCALE GENOMIC DNA]</scope>
    <source>
        <strain evidence="3">JCM 18053</strain>
    </source>
</reference>
<organism evidence="2 3">
    <name type="scientific">Prosthecobacter algae</name>
    <dbReference type="NCBI Taxonomy" id="1144682"/>
    <lineage>
        <taxon>Bacteria</taxon>
        <taxon>Pseudomonadati</taxon>
        <taxon>Verrucomicrobiota</taxon>
        <taxon>Verrucomicrobiia</taxon>
        <taxon>Verrucomicrobiales</taxon>
        <taxon>Verrucomicrobiaceae</taxon>
        <taxon>Prosthecobacter</taxon>
    </lineage>
</organism>
<dbReference type="EMBL" id="BAABIA010000002">
    <property type="protein sequence ID" value="GAA5136912.1"/>
    <property type="molecule type" value="Genomic_DNA"/>
</dbReference>
<evidence type="ECO:0008006" key="4">
    <source>
        <dbReference type="Google" id="ProtNLM"/>
    </source>
</evidence>
<sequence length="424" mass="47460">MRLLLLLTLLPLLAVAEEEYELPPIRYSATQPKDVVQDLLRRMQVGKAQVNRTDTWTLLRDLLKHFHIPEESQVLVFSKTSKQNDRITPQTPRVIYFGEEAYVGYTLGGSIEVAAVDPHLGPIFYLLEPETEPEKPLQFHRDQSCMSCHGGPFTPGVPGVLVRSVFPSASGHPILSQGSTVVDSTTPFSNRWGGWYVTGKHGSALHRGNVIATENADNTCDMPQEQGANITSLTNFFDTRPYPRASSDIVALMVLEHQTATQNVLTKAHHTALRALHMQHSLQKELGEPVQPQPVGTAQRIISHSAEDVLDALLFKDEAELPEGGIEGDEAFQAAFAQEAPRSADGRSLKDFQLLNRLFKYRCSYMIHSRTFTQMQPHLKQAVLTRLEAILKGEDTSERYDYLGESERKHIRTILVETLKTSTK</sequence>
<evidence type="ECO:0000313" key="2">
    <source>
        <dbReference type="EMBL" id="GAA5136912.1"/>
    </source>
</evidence>
<feature type="chain" id="PRO_5045516885" description="Cytochrome c domain-containing protein" evidence="1">
    <location>
        <begin position="17"/>
        <end position="424"/>
    </location>
</feature>
<dbReference type="RefSeq" id="WP_345735531.1">
    <property type="nucleotide sequence ID" value="NZ_BAABIA010000002.1"/>
</dbReference>
<dbReference type="Proteomes" id="UP001499852">
    <property type="component" value="Unassembled WGS sequence"/>
</dbReference>
<name>A0ABP9NYS9_9BACT</name>
<protein>
    <recommendedName>
        <fullName evidence="4">Cytochrome c domain-containing protein</fullName>
    </recommendedName>
</protein>
<evidence type="ECO:0000313" key="3">
    <source>
        <dbReference type="Proteomes" id="UP001499852"/>
    </source>
</evidence>
<keyword evidence="3" id="KW-1185">Reference proteome</keyword>
<feature type="signal peptide" evidence="1">
    <location>
        <begin position="1"/>
        <end position="16"/>
    </location>
</feature>
<gene>
    <name evidence="2" type="ORF">GCM10023213_12760</name>
</gene>